<keyword evidence="1" id="KW-1185">Reference proteome</keyword>
<reference evidence="2" key="1">
    <citation type="submission" date="2017-02" db="UniProtKB">
        <authorList>
            <consortium name="WormBaseParasite"/>
        </authorList>
    </citation>
    <scope>IDENTIFICATION</scope>
</reference>
<evidence type="ECO:0000313" key="2">
    <source>
        <dbReference type="WBParaSite" id="ALUE_0000211501-mRNA-1"/>
    </source>
</evidence>
<proteinExistence type="predicted"/>
<dbReference type="WBParaSite" id="ALUE_0000211501-mRNA-1">
    <property type="protein sequence ID" value="ALUE_0000211501-mRNA-1"/>
    <property type="gene ID" value="ALUE_0000211501"/>
</dbReference>
<dbReference type="Proteomes" id="UP000036681">
    <property type="component" value="Unplaced"/>
</dbReference>
<accession>A0A0M3HKS0</accession>
<organism evidence="1 2">
    <name type="scientific">Ascaris lumbricoides</name>
    <name type="common">Giant roundworm</name>
    <dbReference type="NCBI Taxonomy" id="6252"/>
    <lineage>
        <taxon>Eukaryota</taxon>
        <taxon>Metazoa</taxon>
        <taxon>Ecdysozoa</taxon>
        <taxon>Nematoda</taxon>
        <taxon>Chromadorea</taxon>
        <taxon>Rhabditida</taxon>
        <taxon>Spirurina</taxon>
        <taxon>Ascaridomorpha</taxon>
        <taxon>Ascaridoidea</taxon>
        <taxon>Ascarididae</taxon>
        <taxon>Ascaris</taxon>
    </lineage>
</organism>
<name>A0A0M3HKS0_ASCLU</name>
<dbReference type="AlphaFoldDB" id="A0A0M3HKS0"/>
<evidence type="ECO:0000313" key="1">
    <source>
        <dbReference type="Proteomes" id="UP000036681"/>
    </source>
</evidence>
<sequence length="102" mass="11048">MCFAALICDPTMKFGVTPTAALEQFTDGSRLPLDSLPLAKAHLSDRLLANLVAAHRSRLTSLDISDAQVWCTASCSCTTFCFTCVSEYNGVINSLYSHKISL</sequence>
<protein>
    <submittedName>
        <fullName evidence="2">Uncharacterized protein</fullName>
    </submittedName>
</protein>